<accession>A0A0C9X4T8</accession>
<dbReference type="HOGENOM" id="CLU_2776321_0_0_1"/>
<reference evidence="2" key="2">
    <citation type="submission" date="2015-01" db="EMBL/GenBank/DDBJ databases">
        <title>Evolutionary Origins and Diversification of the Mycorrhizal Mutualists.</title>
        <authorList>
            <consortium name="DOE Joint Genome Institute"/>
            <consortium name="Mycorrhizal Genomics Consortium"/>
            <person name="Kohler A."/>
            <person name="Kuo A."/>
            <person name="Nagy L.G."/>
            <person name="Floudas D."/>
            <person name="Copeland A."/>
            <person name="Barry K.W."/>
            <person name="Cichocki N."/>
            <person name="Veneault-Fourrey C."/>
            <person name="LaButti K."/>
            <person name="Lindquist E.A."/>
            <person name="Lipzen A."/>
            <person name="Lundell T."/>
            <person name="Morin E."/>
            <person name="Murat C."/>
            <person name="Riley R."/>
            <person name="Ohm R."/>
            <person name="Sun H."/>
            <person name="Tunlid A."/>
            <person name="Henrissat B."/>
            <person name="Grigoriev I.V."/>
            <person name="Hibbett D.S."/>
            <person name="Martin F."/>
        </authorList>
    </citation>
    <scope>NUCLEOTIDE SEQUENCE [LARGE SCALE GENOMIC DNA]</scope>
    <source>
        <strain evidence="2">LaAM-08-1</strain>
    </source>
</reference>
<name>A0A0C9X4T8_9AGAR</name>
<proteinExistence type="predicted"/>
<protein>
    <submittedName>
        <fullName evidence="1">Uncharacterized protein</fullName>
    </submittedName>
</protein>
<gene>
    <name evidence="1" type="ORF">K443DRAFT_423425</name>
</gene>
<dbReference type="AlphaFoldDB" id="A0A0C9X4T8"/>
<keyword evidence="2" id="KW-1185">Reference proteome</keyword>
<dbReference type="Proteomes" id="UP000054477">
    <property type="component" value="Unassembled WGS sequence"/>
</dbReference>
<reference evidence="1 2" key="1">
    <citation type="submission" date="2014-04" db="EMBL/GenBank/DDBJ databases">
        <authorList>
            <consortium name="DOE Joint Genome Institute"/>
            <person name="Kuo A."/>
            <person name="Kohler A."/>
            <person name="Nagy L.G."/>
            <person name="Floudas D."/>
            <person name="Copeland A."/>
            <person name="Barry K.W."/>
            <person name="Cichocki N."/>
            <person name="Veneault-Fourrey C."/>
            <person name="LaButti K."/>
            <person name="Lindquist E.A."/>
            <person name="Lipzen A."/>
            <person name="Lundell T."/>
            <person name="Morin E."/>
            <person name="Murat C."/>
            <person name="Sun H."/>
            <person name="Tunlid A."/>
            <person name="Henrissat B."/>
            <person name="Grigoriev I.V."/>
            <person name="Hibbett D.S."/>
            <person name="Martin F."/>
            <person name="Nordberg H.P."/>
            <person name="Cantor M.N."/>
            <person name="Hua S.X."/>
        </authorList>
    </citation>
    <scope>NUCLEOTIDE SEQUENCE [LARGE SCALE GENOMIC DNA]</scope>
    <source>
        <strain evidence="1 2">LaAM-08-1</strain>
    </source>
</reference>
<sequence>MNGKVNGPVDGLDQANSMNLCFPHVVHKCSWEDMVSSIFAHGPSGLTAVEALFVGIIKRSTRVANLKQY</sequence>
<dbReference type="EMBL" id="KN838894">
    <property type="protein sequence ID" value="KIJ92656.1"/>
    <property type="molecule type" value="Genomic_DNA"/>
</dbReference>
<evidence type="ECO:0000313" key="2">
    <source>
        <dbReference type="Proteomes" id="UP000054477"/>
    </source>
</evidence>
<evidence type="ECO:0000313" key="1">
    <source>
        <dbReference type="EMBL" id="KIJ92656.1"/>
    </source>
</evidence>
<organism evidence="1 2">
    <name type="scientific">Laccaria amethystina LaAM-08-1</name>
    <dbReference type="NCBI Taxonomy" id="1095629"/>
    <lineage>
        <taxon>Eukaryota</taxon>
        <taxon>Fungi</taxon>
        <taxon>Dikarya</taxon>
        <taxon>Basidiomycota</taxon>
        <taxon>Agaricomycotina</taxon>
        <taxon>Agaricomycetes</taxon>
        <taxon>Agaricomycetidae</taxon>
        <taxon>Agaricales</taxon>
        <taxon>Agaricineae</taxon>
        <taxon>Hydnangiaceae</taxon>
        <taxon>Laccaria</taxon>
    </lineage>
</organism>